<feature type="transmembrane region" description="Helical" evidence="5">
    <location>
        <begin position="101"/>
        <end position="122"/>
    </location>
</feature>
<dbReference type="Proteomes" id="UP001217089">
    <property type="component" value="Unassembled WGS sequence"/>
</dbReference>
<accession>A0ABQ9EQA2</accession>
<evidence type="ECO:0000313" key="8">
    <source>
        <dbReference type="Proteomes" id="UP001217089"/>
    </source>
</evidence>
<keyword evidence="2 5" id="KW-0812">Transmembrane</keyword>
<keyword evidence="8" id="KW-1185">Reference proteome</keyword>
<keyword evidence="4 5" id="KW-0472">Membrane</keyword>
<feature type="domain" description="Major facilitator superfamily (MFS) profile" evidence="6">
    <location>
        <begin position="1"/>
        <end position="149"/>
    </location>
</feature>
<dbReference type="InterPro" id="IPR020846">
    <property type="entry name" value="MFS_dom"/>
</dbReference>
<sequence>MAKNVKIGDVYKLNISNEDVRGVEGKYWTRQEKKQWAGGLFAGCAVLYACRTVTPLCVASMAKEMGWDKTESGSVLSAFFWGYTMTQFLGGYLSDRIGGDVVLPIAASIWSMITFWTPQLAYLSTDKYLTLQILVLSRVFLGIFQGTLY</sequence>
<evidence type="ECO:0000256" key="1">
    <source>
        <dbReference type="ARBA" id="ARBA00004141"/>
    </source>
</evidence>
<comment type="caution">
    <text evidence="7">The sequence shown here is derived from an EMBL/GenBank/DDBJ whole genome shotgun (WGS) entry which is preliminary data.</text>
</comment>
<organism evidence="7 8">
    <name type="scientific">Tegillarca granosa</name>
    <name type="common">Malaysian cockle</name>
    <name type="synonym">Anadara granosa</name>
    <dbReference type="NCBI Taxonomy" id="220873"/>
    <lineage>
        <taxon>Eukaryota</taxon>
        <taxon>Metazoa</taxon>
        <taxon>Spiralia</taxon>
        <taxon>Lophotrochozoa</taxon>
        <taxon>Mollusca</taxon>
        <taxon>Bivalvia</taxon>
        <taxon>Autobranchia</taxon>
        <taxon>Pteriomorphia</taxon>
        <taxon>Arcoida</taxon>
        <taxon>Arcoidea</taxon>
        <taxon>Arcidae</taxon>
        <taxon>Tegillarca</taxon>
    </lineage>
</organism>
<dbReference type="InterPro" id="IPR036259">
    <property type="entry name" value="MFS_trans_sf"/>
</dbReference>
<evidence type="ECO:0000256" key="4">
    <source>
        <dbReference type="ARBA" id="ARBA00023136"/>
    </source>
</evidence>
<feature type="transmembrane region" description="Helical" evidence="5">
    <location>
        <begin position="74"/>
        <end position="94"/>
    </location>
</feature>
<evidence type="ECO:0000256" key="2">
    <source>
        <dbReference type="ARBA" id="ARBA00022692"/>
    </source>
</evidence>
<name>A0ABQ9EQA2_TEGGR</name>
<dbReference type="EMBL" id="JARBDR010000813">
    <property type="protein sequence ID" value="KAJ8305772.1"/>
    <property type="molecule type" value="Genomic_DNA"/>
</dbReference>
<protein>
    <recommendedName>
        <fullName evidence="6">Major facilitator superfamily (MFS) profile domain-containing protein</fullName>
    </recommendedName>
</protein>
<comment type="subcellular location">
    <subcellularLocation>
        <location evidence="1">Membrane</location>
        <topology evidence="1">Multi-pass membrane protein</topology>
    </subcellularLocation>
</comment>
<dbReference type="PROSITE" id="PS50850">
    <property type="entry name" value="MFS"/>
    <property type="match status" value="1"/>
</dbReference>
<proteinExistence type="predicted"/>
<evidence type="ECO:0000256" key="3">
    <source>
        <dbReference type="ARBA" id="ARBA00022989"/>
    </source>
</evidence>
<evidence type="ECO:0000259" key="6">
    <source>
        <dbReference type="PROSITE" id="PS50850"/>
    </source>
</evidence>
<dbReference type="InterPro" id="IPR050382">
    <property type="entry name" value="MFS_Na/Anion_cotransporter"/>
</dbReference>
<dbReference type="Pfam" id="PF07690">
    <property type="entry name" value="MFS_1"/>
    <property type="match status" value="1"/>
</dbReference>
<dbReference type="SUPFAM" id="SSF103473">
    <property type="entry name" value="MFS general substrate transporter"/>
    <property type="match status" value="1"/>
</dbReference>
<dbReference type="Gene3D" id="1.20.1250.20">
    <property type="entry name" value="MFS general substrate transporter like domains"/>
    <property type="match status" value="1"/>
</dbReference>
<evidence type="ECO:0000256" key="5">
    <source>
        <dbReference type="SAM" id="Phobius"/>
    </source>
</evidence>
<evidence type="ECO:0000313" key="7">
    <source>
        <dbReference type="EMBL" id="KAJ8305772.1"/>
    </source>
</evidence>
<gene>
    <name evidence="7" type="ORF">KUTeg_016317</name>
</gene>
<feature type="transmembrane region" description="Helical" evidence="5">
    <location>
        <begin position="36"/>
        <end position="62"/>
    </location>
</feature>
<dbReference type="PANTHER" id="PTHR11662:SF279">
    <property type="entry name" value="VOLTAGE-GATED PURINE NUCLEOTIDE UNIPORTER SLC17A9"/>
    <property type="match status" value="1"/>
</dbReference>
<keyword evidence="3 5" id="KW-1133">Transmembrane helix</keyword>
<dbReference type="PANTHER" id="PTHR11662">
    <property type="entry name" value="SOLUTE CARRIER FAMILY 17"/>
    <property type="match status" value="1"/>
</dbReference>
<dbReference type="InterPro" id="IPR011701">
    <property type="entry name" value="MFS"/>
</dbReference>
<reference evidence="7 8" key="1">
    <citation type="submission" date="2022-12" db="EMBL/GenBank/DDBJ databases">
        <title>Chromosome-level genome of Tegillarca granosa.</title>
        <authorList>
            <person name="Kim J."/>
        </authorList>
    </citation>
    <scope>NUCLEOTIDE SEQUENCE [LARGE SCALE GENOMIC DNA]</scope>
    <source>
        <strain evidence="7">Teg-2019</strain>
        <tissue evidence="7">Adductor muscle</tissue>
    </source>
</reference>